<proteinExistence type="predicted"/>
<evidence type="ECO:0000256" key="1">
    <source>
        <dbReference type="SAM" id="MobiDB-lite"/>
    </source>
</evidence>
<dbReference type="Gene3D" id="3.20.20.80">
    <property type="entry name" value="Glycosidases"/>
    <property type="match status" value="1"/>
</dbReference>
<protein>
    <submittedName>
        <fullName evidence="2">Uncharacterized protein</fullName>
    </submittedName>
</protein>
<reference evidence="2 3" key="1">
    <citation type="submission" date="2013-06" db="EMBL/GenBank/DDBJ databases">
        <title>The draft sequence of the Mycobacterium elephantis genome.</title>
        <authorList>
            <person name="Pettersson F.B."/>
            <person name="Das S."/>
            <person name="Dasgupta S."/>
            <person name="Bhattacharya A."/>
            <person name="Kirsebom L.A."/>
        </authorList>
    </citation>
    <scope>NUCLEOTIDE SEQUENCE [LARGE SCALE GENOMIC DNA]</scope>
    <source>
        <strain evidence="2 3">DSM 44368</strain>
    </source>
</reference>
<dbReference type="InterPro" id="IPR017853">
    <property type="entry name" value="GH"/>
</dbReference>
<evidence type="ECO:0000313" key="2">
    <source>
        <dbReference type="EMBL" id="RWA20837.1"/>
    </source>
</evidence>
<name>A0A439DUY8_9MYCO</name>
<sequence>MPDTLYADVSEWQVDVDHSYPHRVLAIRSNDGTYRDRRWDNNYAWCRRSADSGRLAFFIVYFVWRPNWRQTVETFQEQVGAPHPKMAVMLDVESCGGKIRGDHSAGINAAWRAVGAYVGSTAKVLGYGNVADLNRLWPHKPPGIRLVVAAYGHNPPYPGKLAHQYTDGSGHGGGLPEGTPPFGRCDMNSADGLAPDDFARACGVSTTDSAEPAIQNAKNRRENRRF</sequence>
<dbReference type="RefSeq" id="WP_241566546.1">
    <property type="nucleotide sequence ID" value="NZ_ATDN01000012.1"/>
</dbReference>
<organism evidence="2 3">
    <name type="scientific">Mycolicibacterium elephantis DSM 44368</name>
    <dbReference type="NCBI Taxonomy" id="1335622"/>
    <lineage>
        <taxon>Bacteria</taxon>
        <taxon>Bacillati</taxon>
        <taxon>Actinomycetota</taxon>
        <taxon>Actinomycetes</taxon>
        <taxon>Mycobacteriales</taxon>
        <taxon>Mycobacteriaceae</taxon>
        <taxon>Mycolicibacterium</taxon>
    </lineage>
</organism>
<dbReference type="SUPFAM" id="SSF51445">
    <property type="entry name" value="(Trans)glycosidases"/>
    <property type="match status" value="1"/>
</dbReference>
<comment type="caution">
    <text evidence="2">The sequence shown here is derived from an EMBL/GenBank/DDBJ whole genome shotgun (WGS) entry which is preliminary data.</text>
</comment>
<feature type="region of interest" description="Disordered" evidence="1">
    <location>
        <begin position="204"/>
        <end position="226"/>
    </location>
</feature>
<accession>A0A439DUY8</accession>
<dbReference type="EMBL" id="ATDN01000012">
    <property type="protein sequence ID" value="RWA20837.1"/>
    <property type="molecule type" value="Genomic_DNA"/>
</dbReference>
<dbReference type="Proteomes" id="UP000287177">
    <property type="component" value="Unassembled WGS sequence"/>
</dbReference>
<evidence type="ECO:0000313" key="3">
    <source>
        <dbReference type="Proteomes" id="UP000287177"/>
    </source>
</evidence>
<gene>
    <name evidence="2" type="ORF">MELE44368_02490</name>
</gene>
<keyword evidence="3" id="KW-1185">Reference proteome</keyword>
<dbReference type="AlphaFoldDB" id="A0A439DUY8"/>